<name>A0AAU9RSK1_THLAR</name>
<evidence type="ECO:0000256" key="2">
    <source>
        <dbReference type="ARBA" id="ARBA00022737"/>
    </source>
</evidence>
<dbReference type="InterPro" id="IPR015495">
    <property type="entry name" value="Myb_TF_plants"/>
</dbReference>
<evidence type="ECO:0000256" key="3">
    <source>
        <dbReference type="ARBA" id="ARBA00023125"/>
    </source>
</evidence>
<dbReference type="SUPFAM" id="SSF46689">
    <property type="entry name" value="Homeodomain-like"/>
    <property type="match status" value="1"/>
</dbReference>
<comment type="subcellular location">
    <subcellularLocation>
        <location evidence="1">Nucleus</location>
    </subcellularLocation>
</comment>
<proteinExistence type="predicted"/>
<comment type="caution">
    <text evidence="8">The sequence shown here is derived from an EMBL/GenBank/DDBJ whole genome shotgun (WGS) entry which is preliminary data.</text>
</comment>
<reference evidence="8 9" key="1">
    <citation type="submission" date="2022-03" db="EMBL/GenBank/DDBJ databases">
        <authorList>
            <person name="Nunn A."/>
            <person name="Chopra R."/>
            <person name="Nunn A."/>
            <person name="Contreras Garrido A."/>
        </authorList>
    </citation>
    <scope>NUCLEOTIDE SEQUENCE [LARGE SCALE GENOMIC DNA]</scope>
</reference>
<feature type="region of interest" description="Disordered" evidence="5">
    <location>
        <begin position="37"/>
        <end position="81"/>
    </location>
</feature>
<keyword evidence="2" id="KW-0677">Repeat</keyword>
<evidence type="ECO:0000259" key="7">
    <source>
        <dbReference type="PROSITE" id="PS51294"/>
    </source>
</evidence>
<dbReference type="AlphaFoldDB" id="A0AAU9RSK1"/>
<dbReference type="Proteomes" id="UP000836841">
    <property type="component" value="Unassembled WGS sequence"/>
</dbReference>
<feature type="domain" description="Myb-like" evidence="6">
    <location>
        <begin position="1"/>
        <end position="27"/>
    </location>
</feature>
<dbReference type="InterPro" id="IPR017930">
    <property type="entry name" value="Myb_dom"/>
</dbReference>
<dbReference type="InterPro" id="IPR009057">
    <property type="entry name" value="Homeodomain-like_sf"/>
</dbReference>
<feature type="region of interest" description="Disordered" evidence="5">
    <location>
        <begin position="101"/>
        <end position="125"/>
    </location>
</feature>
<dbReference type="InterPro" id="IPR001005">
    <property type="entry name" value="SANT/Myb"/>
</dbReference>
<sequence length="249" mass="27854">MIRWSLIAGRLPGRTDNEIKNYWNTHLSKKLINQGIDPRTHKPLLTHPNPNPNPNPDLSTSSTAILSTDPNPNPFPNLNPNLSFSAGLESLESERALVANHVSNPSPDPRTLVVENKEGNSSDHYPQEYRVANNCNQTSWNHSDGTLMGLQSTHGNYGNQDNCIGYFNDDIFSTFLTSLINEEDVFKNQQPEHTNMMTVPSSSTQPVMPSMHMQVSNHGMAAWEASLQQASNMQPTFSYEWNGFNNQFA</sequence>
<gene>
    <name evidence="8" type="ORF">TAV2_LOCUS8524</name>
</gene>
<evidence type="ECO:0000313" key="9">
    <source>
        <dbReference type="Proteomes" id="UP000836841"/>
    </source>
</evidence>
<dbReference type="Pfam" id="PF00249">
    <property type="entry name" value="Myb_DNA-binding"/>
    <property type="match status" value="1"/>
</dbReference>
<keyword evidence="9" id="KW-1185">Reference proteome</keyword>
<protein>
    <submittedName>
        <fullName evidence="8">Uncharacterized protein</fullName>
    </submittedName>
</protein>
<dbReference type="EMBL" id="CAJVSB020000392">
    <property type="protein sequence ID" value="CAH2050300.1"/>
    <property type="molecule type" value="Genomic_DNA"/>
</dbReference>
<dbReference type="PROSITE" id="PS51294">
    <property type="entry name" value="HTH_MYB"/>
    <property type="match status" value="1"/>
</dbReference>
<accession>A0AAU9RSK1</accession>
<dbReference type="PROSITE" id="PS50090">
    <property type="entry name" value="MYB_LIKE"/>
    <property type="match status" value="1"/>
</dbReference>
<evidence type="ECO:0000256" key="5">
    <source>
        <dbReference type="SAM" id="MobiDB-lite"/>
    </source>
</evidence>
<dbReference type="GO" id="GO:0005634">
    <property type="term" value="C:nucleus"/>
    <property type="evidence" value="ECO:0007669"/>
    <property type="project" value="UniProtKB-SubCell"/>
</dbReference>
<evidence type="ECO:0000256" key="1">
    <source>
        <dbReference type="ARBA" id="ARBA00004123"/>
    </source>
</evidence>
<feature type="domain" description="HTH myb-type" evidence="7">
    <location>
        <begin position="1"/>
        <end position="31"/>
    </location>
</feature>
<evidence type="ECO:0000259" key="6">
    <source>
        <dbReference type="PROSITE" id="PS50090"/>
    </source>
</evidence>
<keyword evidence="3" id="KW-0238">DNA-binding</keyword>
<dbReference type="CDD" id="cd00167">
    <property type="entry name" value="SANT"/>
    <property type="match status" value="1"/>
</dbReference>
<evidence type="ECO:0000313" key="8">
    <source>
        <dbReference type="EMBL" id="CAH2050300.1"/>
    </source>
</evidence>
<dbReference type="GO" id="GO:0003677">
    <property type="term" value="F:DNA binding"/>
    <property type="evidence" value="ECO:0007669"/>
    <property type="project" value="UniProtKB-KW"/>
</dbReference>
<keyword evidence="4" id="KW-0539">Nucleus</keyword>
<dbReference type="PANTHER" id="PTHR47994">
    <property type="entry name" value="F14D16.11-RELATED"/>
    <property type="match status" value="1"/>
</dbReference>
<feature type="compositionally biased region" description="Basic and acidic residues" evidence="5">
    <location>
        <begin position="115"/>
        <end position="125"/>
    </location>
</feature>
<dbReference type="Gene3D" id="1.10.10.60">
    <property type="entry name" value="Homeodomain-like"/>
    <property type="match status" value="1"/>
</dbReference>
<feature type="compositionally biased region" description="Polar residues" evidence="5">
    <location>
        <begin position="57"/>
        <end position="69"/>
    </location>
</feature>
<dbReference type="PANTHER" id="PTHR47994:SF5">
    <property type="entry name" value="F14D16.11-RELATED"/>
    <property type="match status" value="1"/>
</dbReference>
<organism evidence="8 9">
    <name type="scientific">Thlaspi arvense</name>
    <name type="common">Field penny-cress</name>
    <dbReference type="NCBI Taxonomy" id="13288"/>
    <lineage>
        <taxon>Eukaryota</taxon>
        <taxon>Viridiplantae</taxon>
        <taxon>Streptophyta</taxon>
        <taxon>Embryophyta</taxon>
        <taxon>Tracheophyta</taxon>
        <taxon>Spermatophyta</taxon>
        <taxon>Magnoliopsida</taxon>
        <taxon>eudicotyledons</taxon>
        <taxon>Gunneridae</taxon>
        <taxon>Pentapetalae</taxon>
        <taxon>rosids</taxon>
        <taxon>malvids</taxon>
        <taxon>Brassicales</taxon>
        <taxon>Brassicaceae</taxon>
        <taxon>Thlaspideae</taxon>
        <taxon>Thlaspi</taxon>
    </lineage>
</organism>
<evidence type="ECO:0000256" key="4">
    <source>
        <dbReference type="ARBA" id="ARBA00023242"/>
    </source>
</evidence>